<evidence type="ECO:0000313" key="7">
    <source>
        <dbReference type="Proteomes" id="UP000315750"/>
    </source>
</evidence>
<evidence type="ECO:0000256" key="3">
    <source>
        <dbReference type="ARBA" id="ARBA00022679"/>
    </source>
</evidence>
<name>A0A518AJZ8_9BACT</name>
<dbReference type="PANTHER" id="PTHR43630:SF1">
    <property type="entry name" value="POLY-BETA-1,6-N-ACETYL-D-GLUCOSAMINE SYNTHASE"/>
    <property type="match status" value="1"/>
</dbReference>
<evidence type="ECO:0000313" key="6">
    <source>
        <dbReference type="EMBL" id="QDU55053.1"/>
    </source>
</evidence>
<dbReference type="EMBL" id="CP036278">
    <property type="protein sequence ID" value="QDU55053.1"/>
    <property type="molecule type" value="Genomic_DNA"/>
</dbReference>
<protein>
    <submittedName>
        <fullName evidence="6">Glycosyl transferase family 2</fullName>
    </submittedName>
</protein>
<dbReference type="SUPFAM" id="SSF53448">
    <property type="entry name" value="Nucleotide-diphospho-sugar transferases"/>
    <property type="match status" value="1"/>
</dbReference>
<dbReference type="Pfam" id="PF00535">
    <property type="entry name" value="Glycos_transf_2"/>
    <property type="match status" value="1"/>
</dbReference>
<feature type="domain" description="Glycosyltransferase 2-like" evidence="5">
    <location>
        <begin position="15"/>
        <end position="137"/>
    </location>
</feature>
<keyword evidence="4" id="KW-0472">Membrane</keyword>
<dbReference type="OrthoDB" id="9811884at2"/>
<keyword evidence="4" id="KW-0812">Transmembrane</keyword>
<reference evidence="6 7" key="1">
    <citation type="submission" date="2019-02" db="EMBL/GenBank/DDBJ databases">
        <title>Deep-cultivation of Planctomycetes and their phenomic and genomic characterization uncovers novel biology.</title>
        <authorList>
            <person name="Wiegand S."/>
            <person name="Jogler M."/>
            <person name="Boedeker C."/>
            <person name="Pinto D."/>
            <person name="Vollmers J."/>
            <person name="Rivas-Marin E."/>
            <person name="Kohn T."/>
            <person name="Peeters S.H."/>
            <person name="Heuer A."/>
            <person name="Rast P."/>
            <person name="Oberbeckmann S."/>
            <person name="Bunk B."/>
            <person name="Jeske O."/>
            <person name="Meyerdierks A."/>
            <person name="Storesund J.E."/>
            <person name="Kallscheuer N."/>
            <person name="Luecker S."/>
            <person name="Lage O.M."/>
            <person name="Pohl T."/>
            <person name="Merkel B.J."/>
            <person name="Hornburger P."/>
            <person name="Mueller R.-W."/>
            <person name="Bruemmer F."/>
            <person name="Labrenz M."/>
            <person name="Spormann A.M."/>
            <person name="Op den Camp H."/>
            <person name="Overmann J."/>
            <person name="Amann R."/>
            <person name="Jetten M.S.M."/>
            <person name="Mascher T."/>
            <person name="Medema M.H."/>
            <person name="Devos D.P."/>
            <person name="Kaster A.-K."/>
            <person name="Ovreas L."/>
            <person name="Rohde M."/>
            <person name="Galperin M.Y."/>
            <person name="Jogler C."/>
        </authorList>
    </citation>
    <scope>NUCLEOTIDE SEQUENCE [LARGE SCALE GENOMIC DNA]</scope>
    <source>
        <strain evidence="6 7">Pan181</strain>
    </source>
</reference>
<dbReference type="Gene3D" id="3.90.550.10">
    <property type="entry name" value="Spore Coat Polysaccharide Biosynthesis Protein SpsA, Chain A"/>
    <property type="match status" value="1"/>
</dbReference>
<accession>A0A518AJZ8</accession>
<dbReference type="InterPro" id="IPR001173">
    <property type="entry name" value="Glyco_trans_2-like"/>
</dbReference>
<dbReference type="PANTHER" id="PTHR43630">
    <property type="entry name" value="POLY-BETA-1,6-N-ACETYL-D-GLUCOSAMINE SYNTHASE"/>
    <property type="match status" value="1"/>
</dbReference>
<keyword evidence="7" id="KW-1185">Reference proteome</keyword>
<dbReference type="AlphaFoldDB" id="A0A518AJZ8"/>
<keyword evidence="2" id="KW-0328">Glycosyltransferase</keyword>
<keyword evidence="4" id="KW-1133">Transmembrane helix</keyword>
<dbReference type="Proteomes" id="UP000315750">
    <property type="component" value="Chromosome"/>
</dbReference>
<dbReference type="KEGG" id="amuc:Pan181_12390"/>
<comment type="similarity">
    <text evidence="1">Belongs to the glycosyltransferase 2 family.</text>
</comment>
<gene>
    <name evidence="6" type="ORF">Pan181_12390</name>
</gene>
<keyword evidence="3 6" id="KW-0808">Transferase</keyword>
<organism evidence="6 7">
    <name type="scientific">Aeoliella mucimassa</name>
    <dbReference type="NCBI Taxonomy" id="2527972"/>
    <lineage>
        <taxon>Bacteria</taxon>
        <taxon>Pseudomonadati</taxon>
        <taxon>Planctomycetota</taxon>
        <taxon>Planctomycetia</taxon>
        <taxon>Pirellulales</taxon>
        <taxon>Lacipirellulaceae</taxon>
        <taxon>Aeoliella</taxon>
    </lineage>
</organism>
<evidence type="ECO:0000256" key="1">
    <source>
        <dbReference type="ARBA" id="ARBA00006739"/>
    </source>
</evidence>
<evidence type="ECO:0000256" key="2">
    <source>
        <dbReference type="ARBA" id="ARBA00022676"/>
    </source>
</evidence>
<dbReference type="InterPro" id="IPR029044">
    <property type="entry name" value="Nucleotide-diphossugar_trans"/>
</dbReference>
<dbReference type="RefSeq" id="WP_145245953.1">
    <property type="nucleotide sequence ID" value="NZ_CP036278.1"/>
</dbReference>
<sequence length="345" mass="38751">MTESCSKIGIVAIGRNEGDRLKRCLQAAVGSDRTVVYVDSGSTDGSVDFAESLGVDVVDLDTSKGFTAARARNAGLARLMELDPSITYVQFLDGDCELVEGWIREASEFLTTHDDYAVVCGRRRERAAQQNIYHRLTDMEWDTPTGDAQYCGGDALMRTAALQQVSGYRDSLIAGEEPELCVRLRQAGWRIYRLDAEMTLHDIAMTSWHQWWKRCVRAGHAYAEGAALHGAPPERHWVKERRGILLWGIIVPVLALALAWPTYGISLLVALMLYVLQFVKTRRYFRQVDRWTAADTTLYAAHCVLAKFPQAKGMCGYWMNQLRGKQAKIIEYTPATDTSYQTAPR</sequence>
<proteinExistence type="inferred from homology"/>
<feature type="transmembrane region" description="Helical" evidence="4">
    <location>
        <begin position="244"/>
        <end position="276"/>
    </location>
</feature>
<evidence type="ECO:0000259" key="5">
    <source>
        <dbReference type="Pfam" id="PF00535"/>
    </source>
</evidence>
<dbReference type="GO" id="GO:0016757">
    <property type="term" value="F:glycosyltransferase activity"/>
    <property type="evidence" value="ECO:0007669"/>
    <property type="project" value="UniProtKB-KW"/>
</dbReference>
<evidence type="ECO:0000256" key="4">
    <source>
        <dbReference type="SAM" id="Phobius"/>
    </source>
</evidence>